<protein>
    <submittedName>
        <fullName evidence="2">Uncharacterized protein</fullName>
    </submittedName>
</protein>
<gene>
    <name evidence="2" type="ORF">SH1V18_21750</name>
</gene>
<keyword evidence="1" id="KW-0812">Transmembrane</keyword>
<keyword evidence="1" id="KW-0472">Membrane</keyword>
<evidence type="ECO:0000313" key="3">
    <source>
        <dbReference type="Proteomes" id="UP001144256"/>
    </source>
</evidence>
<dbReference type="InterPro" id="IPR050490">
    <property type="entry name" value="Bact_solute-bd_prot1"/>
</dbReference>
<reference evidence="2" key="1">
    <citation type="submission" date="2022-06" db="EMBL/GenBank/DDBJ databases">
        <title>Vallitalea longa sp. nov., an anaerobic bacterium isolated from marine sediment.</title>
        <authorList>
            <person name="Hirano S."/>
            <person name="Terahara T."/>
            <person name="Mori K."/>
            <person name="Hamada M."/>
            <person name="Matsumoto R."/>
            <person name="Kobayashi T."/>
        </authorList>
    </citation>
    <scope>NUCLEOTIDE SEQUENCE</scope>
    <source>
        <strain evidence="2">SH18-1</strain>
    </source>
</reference>
<dbReference type="PANTHER" id="PTHR43649">
    <property type="entry name" value="ARABINOSE-BINDING PROTEIN-RELATED"/>
    <property type="match status" value="1"/>
</dbReference>
<organism evidence="2 3">
    <name type="scientific">Vallitalea longa</name>
    <dbReference type="NCBI Taxonomy" id="2936439"/>
    <lineage>
        <taxon>Bacteria</taxon>
        <taxon>Bacillati</taxon>
        <taxon>Bacillota</taxon>
        <taxon>Clostridia</taxon>
        <taxon>Lachnospirales</taxon>
        <taxon>Vallitaleaceae</taxon>
        <taxon>Vallitalea</taxon>
    </lineage>
</organism>
<dbReference type="EMBL" id="BRLB01000005">
    <property type="protein sequence ID" value="GKX29695.1"/>
    <property type="molecule type" value="Genomic_DNA"/>
</dbReference>
<dbReference type="Gene3D" id="3.40.190.10">
    <property type="entry name" value="Periplasmic binding protein-like II"/>
    <property type="match status" value="1"/>
</dbReference>
<keyword evidence="3" id="KW-1185">Reference proteome</keyword>
<dbReference type="Proteomes" id="UP001144256">
    <property type="component" value="Unassembled WGS sequence"/>
</dbReference>
<dbReference type="InterPro" id="IPR006059">
    <property type="entry name" value="SBP"/>
</dbReference>
<name>A0A9W5Y9E5_9FIRM</name>
<keyword evidence="1" id="KW-1133">Transmembrane helix</keyword>
<evidence type="ECO:0000256" key="1">
    <source>
        <dbReference type="SAM" id="Phobius"/>
    </source>
</evidence>
<dbReference type="SUPFAM" id="SSF53850">
    <property type="entry name" value="Periplasmic binding protein-like II"/>
    <property type="match status" value="1"/>
</dbReference>
<dbReference type="PANTHER" id="PTHR43649:SF12">
    <property type="entry name" value="DIACETYLCHITOBIOSE BINDING PROTEIN DASA"/>
    <property type="match status" value="1"/>
</dbReference>
<comment type="caution">
    <text evidence="2">The sequence shown here is derived from an EMBL/GenBank/DDBJ whole genome shotgun (WGS) entry which is preliminary data.</text>
</comment>
<proteinExistence type="predicted"/>
<accession>A0A9W5Y9E5</accession>
<dbReference type="Pfam" id="PF13416">
    <property type="entry name" value="SBP_bac_8"/>
    <property type="match status" value="1"/>
</dbReference>
<evidence type="ECO:0000313" key="2">
    <source>
        <dbReference type="EMBL" id="GKX29695.1"/>
    </source>
</evidence>
<feature type="transmembrane region" description="Helical" evidence="1">
    <location>
        <begin position="7"/>
        <end position="25"/>
    </location>
</feature>
<dbReference type="RefSeq" id="WP_281815303.1">
    <property type="nucleotide sequence ID" value="NZ_BRLB01000005.1"/>
</dbReference>
<sequence length="404" mass="47119">MELTKKTFLSILIIVIVLGVVYLLYNHQSVSVNDEDDRITLNIWVKDSSNAVYTYFTQAIERFEKVNSNINVELKMIQGSDTKTLNYMNTEIINQVSPDVLCLSLHNYNCYATENRLYNLNDYIGKYEEDYFVESAVDYGVYNNNLYGIAYCIDPEILVYRRDFLSDINIPVINEIQDIKSFETYMADINSHFINDNLDKVAFSIPTLISKGTFFSSFLHIRDNVPNYNVTKIDVFNNDLLALSAMYKSFDIVPYDYGKVGLHPFFSGQAAYSIEPLSSIYYYIEKDNNWLRNIGIVPLKDSAIKFSYSEHKYISIMDNTNHKEEAELFFDFFFSSSEVLKRYHSLNMPVVLNSLMDYYLSDINYNNKELSAYIKNSFHYPISSDMDEFLDKIDNVYDLKINKQ</sequence>
<dbReference type="AlphaFoldDB" id="A0A9W5Y9E5"/>